<dbReference type="Pfam" id="PF00095">
    <property type="entry name" value="WAP"/>
    <property type="match status" value="1"/>
</dbReference>
<dbReference type="InterPro" id="IPR036645">
    <property type="entry name" value="Elafin-like_sf"/>
</dbReference>
<dbReference type="GO" id="GO:0005576">
    <property type="term" value="C:extracellular region"/>
    <property type="evidence" value="ECO:0007669"/>
    <property type="project" value="InterPro"/>
</dbReference>
<evidence type="ECO:0000313" key="2">
    <source>
        <dbReference type="EMBL" id="CAG5130499.1"/>
    </source>
</evidence>
<feature type="non-terminal residue" evidence="2">
    <location>
        <position position="1"/>
    </location>
</feature>
<evidence type="ECO:0000313" key="3">
    <source>
        <dbReference type="Proteomes" id="UP000678393"/>
    </source>
</evidence>
<dbReference type="InterPro" id="IPR008197">
    <property type="entry name" value="WAP_dom"/>
</dbReference>
<feature type="domain" description="WAP" evidence="1">
    <location>
        <begin position="59"/>
        <end position="106"/>
    </location>
</feature>
<dbReference type="SMART" id="SM00217">
    <property type="entry name" value="WAP"/>
    <property type="match status" value="1"/>
</dbReference>
<protein>
    <recommendedName>
        <fullName evidence="1">WAP domain-containing protein</fullName>
    </recommendedName>
</protein>
<name>A0A8S3ZM92_9EUPU</name>
<evidence type="ECO:0000259" key="1">
    <source>
        <dbReference type="PROSITE" id="PS51390"/>
    </source>
</evidence>
<organism evidence="2 3">
    <name type="scientific">Candidula unifasciata</name>
    <dbReference type="NCBI Taxonomy" id="100452"/>
    <lineage>
        <taxon>Eukaryota</taxon>
        <taxon>Metazoa</taxon>
        <taxon>Spiralia</taxon>
        <taxon>Lophotrochozoa</taxon>
        <taxon>Mollusca</taxon>
        <taxon>Gastropoda</taxon>
        <taxon>Heterobranchia</taxon>
        <taxon>Euthyneura</taxon>
        <taxon>Panpulmonata</taxon>
        <taxon>Eupulmonata</taxon>
        <taxon>Stylommatophora</taxon>
        <taxon>Helicina</taxon>
        <taxon>Helicoidea</taxon>
        <taxon>Geomitridae</taxon>
        <taxon>Candidula</taxon>
    </lineage>
</organism>
<dbReference type="PRINTS" id="PR00003">
    <property type="entry name" value="4DISULPHCORE"/>
</dbReference>
<accession>A0A8S3ZM92</accession>
<reference evidence="2" key="1">
    <citation type="submission" date="2021-04" db="EMBL/GenBank/DDBJ databases">
        <authorList>
            <consortium name="Molecular Ecology Group"/>
        </authorList>
    </citation>
    <scope>NUCLEOTIDE SEQUENCE</scope>
</reference>
<comment type="caution">
    <text evidence="2">The sequence shown here is derived from an EMBL/GenBank/DDBJ whole genome shotgun (WGS) entry which is preliminary data.</text>
</comment>
<gene>
    <name evidence="2" type="ORF">CUNI_LOCUS16057</name>
</gene>
<dbReference type="SUPFAM" id="SSF57256">
    <property type="entry name" value="Elafin-like"/>
    <property type="match status" value="1"/>
</dbReference>
<dbReference type="EMBL" id="CAJHNH020004059">
    <property type="protein sequence ID" value="CAG5130499.1"/>
    <property type="molecule type" value="Genomic_DNA"/>
</dbReference>
<dbReference type="OrthoDB" id="6039665at2759"/>
<dbReference type="PROSITE" id="PS51390">
    <property type="entry name" value="WAP"/>
    <property type="match status" value="1"/>
</dbReference>
<sequence length="139" mass="15279">DQPTGLTGICPMGQPIITQDYGAWADTRCSPIRPCPKQGFCNVDRMDFYATCCRTDPDSPSKPGSCPAKTTNDTSFCVDNCNNDGDCRTDLKCCQDGCRRSCLSPDIGCETKVHHFIVFILTWDAVVLHRQPGRPLACL</sequence>
<proteinExistence type="predicted"/>
<keyword evidence="3" id="KW-1185">Reference proteome</keyword>
<dbReference type="AlphaFoldDB" id="A0A8S3ZM92"/>
<dbReference type="Proteomes" id="UP000678393">
    <property type="component" value="Unassembled WGS sequence"/>
</dbReference>
<dbReference type="Gene3D" id="4.10.75.10">
    <property type="entry name" value="Elafin-like"/>
    <property type="match status" value="1"/>
</dbReference>
<dbReference type="GO" id="GO:0030414">
    <property type="term" value="F:peptidase inhibitor activity"/>
    <property type="evidence" value="ECO:0007669"/>
    <property type="project" value="InterPro"/>
</dbReference>